<dbReference type="Gene3D" id="3.30.200.20">
    <property type="entry name" value="Phosphorylase Kinase, domain 1"/>
    <property type="match status" value="1"/>
</dbReference>
<dbReference type="PANTHER" id="PTHR43289">
    <property type="entry name" value="MITOGEN-ACTIVATED PROTEIN KINASE KINASE KINASE 20-RELATED"/>
    <property type="match status" value="1"/>
</dbReference>
<gene>
    <name evidence="8" type="ORF">FIV42_24025</name>
</gene>
<evidence type="ECO:0000256" key="4">
    <source>
        <dbReference type="ARBA" id="ARBA00022840"/>
    </source>
</evidence>
<dbReference type="InterPro" id="IPR000719">
    <property type="entry name" value="Prot_kinase_dom"/>
</dbReference>
<feature type="domain" description="Protein kinase" evidence="7">
    <location>
        <begin position="16"/>
        <end position="292"/>
    </location>
</feature>
<organism evidence="8 9">
    <name type="scientific">Persicimonas caeni</name>
    <dbReference type="NCBI Taxonomy" id="2292766"/>
    <lineage>
        <taxon>Bacteria</taxon>
        <taxon>Deltaproteobacteria</taxon>
        <taxon>Bradymonadales</taxon>
        <taxon>Bradymonadaceae</taxon>
        <taxon>Persicimonas</taxon>
    </lineage>
</organism>
<dbReference type="InterPro" id="IPR017441">
    <property type="entry name" value="Protein_kinase_ATP_BS"/>
</dbReference>
<dbReference type="SUPFAM" id="SSF56112">
    <property type="entry name" value="Protein kinase-like (PK-like)"/>
    <property type="match status" value="1"/>
</dbReference>
<dbReference type="CDD" id="cd14014">
    <property type="entry name" value="STKc_PknB_like"/>
    <property type="match status" value="1"/>
</dbReference>
<keyword evidence="4 5" id="KW-0067">ATP-binding</keyword>
<feature type="binding site" evidence="5">
    <location>
        <position position="45"/>
    </location>
    <ligand>
        <name>ATP</name>
        <dbReference type="ChEBI" id="CHEBI:30616"/>
    </ligand>
</feature>
<dbReference type="Proteomes" id="UP000315995">
    <property type="component" value="Chromosome"/>
</dbReference>
<evidence type="ECO:0000256" key="2">
    <source>
        <dbReference type="ARBA" id="ARBA00022741"/>
    </source>
</evidence>
<evidence type="ECO:0000313" key="9">
    <source>
        <dbReference type="Proteomes" id="UP000315995"/>
    </source>
</evidence>
<evidence type="ECO:0000313" key="8">
    <source>
        <dbReference type="EMBL" id="QDG53699.1"/>
    </source>
</evidence>
<dbReference type="Gene3D" id="1.10.510.10">
    <property type="entry name" value="Transferase(Phosphotransferase) domain 1"/>
    <property type="match status" value="1"/>
</dbReference>
<feature type="compositionally biased region" description="Acidic residues" evidence="6">
    <location>
        <begin position="467"/>
        <end position="484"/>
    </location>
</feature>
<accession>A0A5B8YAN9</accession>
<feature type="region of interest" description="Disordered" evidence="6">
    <location>
        <begin position="380"/>
        <end position="399"/>
    </location>
</feature>
<dbReference type="PROSITE" id="PS00107">
    <property type="entry name" value="PROTEIN_KINASE_ATP"/>
    <property type="match status" value="1"/>
</dbReference>
<accession>A0A4Y6PZT9</accession>
<keyword evidence="9" id="KW-1185">Reference proteome</keyword>
<dbReference type="GO" id="GO:0005524">
    <property type="term" value="F:ATP binding"/>
    <property type="evidence" value="ECO:0007669"/>
    <property type="project" value="UniProtKB-UniRule"/>
</dbReference>
<evidence type="ECO:0000259" key="7">
    <source>
        <dbReference type="PROSITE" id="PS50011"/>
    </source>
</evidence>
<evidence type="ECO:0000256" key="1">
    <source>
        <dbReference type="ARBA" id="ARBA00022679"/>
    </source>
</evidence>
<dbReference type="InterPro" id="IPR008271">
    <property type="entry name" value="Ser/Thr_kinase_AS"/>
</dbReference>
<dbReference type="PROSITE" id="PS00108">
    <property type="entry name" value="PROTEIN_KINASE_ST"/>
    <property type="match status" value="1"/>
</dbReference>
<dbReference type="PANTHER" id="PTHR43289:SF6">
    <property type="entry name" value="SERINE_THREONINE-PROTEIN KINASE NEKL-3"/>
    <property type="match status" value="1"/>
</dbReference>
<evidence type="ECO:0000256" key="5">
    <source>
        <dbReference type="PROSITE-ProRule" id="PRU10141"/>
    </source>
</evidence>
<keyword evidence="3" id="KW-0418">Kinase</keyword>
<evidence type="ECO:0000256" key="6">
    <source>
        <dbReference type="SAM" id="MobiDB-lite"/>
    </source>
</evidence>
<dbReference type="PROSITE" id="PS50011">
    <property type="entry name" value="PROTEIN_KINASE_DOM"/>
    <property type="match status" value="1"/>
</dbReference>
<feature type="region of interest" description="Disordered" evidence="6">
    <location>
        <begin position="458"/>
        <end position="560"/>
    </location>
</feature>
<keyword evidence="2 5" id="KW-0547">Nucleotide-binding</keyword>
<dbReference type="Pfam" id="PF00069">
    <property type="entry name" value="Pkinase"/>
    <property type="match status" value="1"/>
</dbReference>
<feature type="compositionally biased region" description="Basic and acidic residues" evidence="6">
    <location>
        <begin position="511"/>
        <end position="543"/>
    </location>
</feature>
<dbReference type="EMBL" id="CP041186">
    <property type="protein sequence ID" value="QDG53699.1"/>
    <property type="molecule type" value="Genomic_DNA"/>
</dbReference>
<name>A0A4Y6PZT9_PERCE</name>
<dbReference type="AlphaFoldDB" id="A0A4Y6PZT9"/>
<dbReference type="GO" id="GO:0004674">
    <property type="term" value="F:protein serine/threonine kinase activity"/>
    <property type="evidence" value="ECO:0007669"/>
    <property type="project" value="TreeGrafter"/>
</dbReference>
<keyword evidence="1" id="KW-0808">Transferase</keyword>
<dbReference type="RefSeq" id="WP_141200153.1">
    <property type="nucleotide sequence ID" value="NZ_CP041186.1"/>
</dbReference>
<feature type="compositionally biased region" description="Acidic residues" evidence="6">
    <location>
        <begin position="380"/>
        <end position="390"/>
    </location>
</feature>
<proteinExistence type="predicted"/>
<dbReference type="SMART" id="SM00220">
    <property type="entry name" value="S_TKc"/>
    <property type="match status" value="1"/>
</dbReference>
<dbReference type="InterPro" id="IPR011009">
    <property type="entry name" value="Kinase-like_dom_sf"/>
</dbReference>
<evidence type="ECO:0000256" key="3">
    <source>
        <dbReference type="ARBA" id="ARBA00022777"/>
    </source>
</evidence>
<reference evidence="8 9" key="1">
    <citation type="submission" date="2019-06" db="EMBL/GenBank/DDBJ databases">
        <title>Persicimonas caeni gen. nov., sp. nov., a predatory bacterium isolated from solar saltern.</title>
        <authorList>
            <person name="Wang S."/>
        </authorList>
    </citation>
    <scope>NUCLEOTIDE SEQUENCE [LARGE SCALE GENOMIC DNA]</scope>
    <source>
        <strain evidence="8 9">YN101</strain>
    </source>
</reference>
<protein>
    <recommendedName>
        <fullName evidence="7">Protein kinase domain-containing protein</fullName>
    </recommendedName>
</protein>
<dbReference type="OrthoDB" id="5485117at2"/>
<sequence length="560" mass="61504">MSGRFPEPGKIFEEKYHVEKLLGSGGFARVYLAEQTDLGRHVAIKVLSPKVARAVNAEETDPKIESVALRFEREARVVSQLKSAQTITMYDYGRTESGLLYMVMEYVDGVGLDELEVPIEPRRVIKILKQMLQSLHEAHANGLLHRDLKPANIMVYEHLGEKDQVKLLDFGIAKAVGQAANDDQQDLTASDSLIGTPRYMSPEQIRGQDIGPASDIYSLGLVAYELLMGEKAITNSDSIEILGRHLSSESFEIPRHHAIHPRLRRLINKMLSKNLETRYQETKAVLADLAEIERIDGDLRVGGPPPTPSDDGGEFGDDGELVLDEADIEFEGDSSSSNSRPLIIGAVIVLLLSGVGIAAWQLTGASGTDEKAEPIEIAETPDEANTEEAEPEKARVEKGEEESVVTLIRTRPKGASVWLGDKLVGMAPVQFESTDYEFPLKVIAKMGEKNVEQTLEQPGGEIWLELPEPEELAEKDDPQGEGDEAEKVASGSKATKSRSDDKGGASKGRGGAKERTRTKTTKNEKTSEKKGGQTATVKEKPEPDEKEEEDVDTRKYLPLE</sequence>